<evidence type="ECO:0000313" key="1">
    <source>
        <dbReference type="EMBL" id="KAH8003361.1"/>
    </source>
</evidence>
<dbReference type="EMBL" id="CM037622">
    <property type="protein sequence ID" value="KAH8003361.1"/>
    <property type="molecule type" value="Genomic_DNA"/>
</dbReference>
<sequence>MPQKALLAKIVMAGEPEVGKTSILRQYTQTSLAQPASFIATIGEGQFCLKISVKFKSLTLEQLLVIKVNVEREPV</sequence>
<dbReference type="Proteomes" id="UP000827872">
    <property type="component" value="Linkage Group LG09"/>
</dbReference>
<reference evidence="1" key="1">
    <citation type="submission" date="2021-08" db="EMBL/GenBank/DDBJ databases">
        <title>The first chromosome-level gecko genome reveals the dynamic sex chromosomes of Neotropical dwarf geckos (Sphaerodactylidae: Sphaerodactylus).</title>
        <authorList>
            <person name="Pinto B.J."/>
            <person name="Keating S.E."/>
            <person name="Gamble T."/>
        </authorList>
    </citation>
    <scope>NUCLEOTIDE SEQUENCE</scope>
    <source>
        <strain evidence="1">TG3544</strain>
    </source>
</reference>
<organism evidence="1 2">
    <name type="scientific">Sphaerodactylus townsendi</name>
    <dbReference type="NCBI Taxonomy" id="933632"/>
    <lineage>
        <taxon>Eukaryota</taxon>
        <taxon>Metazoa</taxon>
        <taxon>Chordata</taxon>
        <taxon>Craniata</taxon>
        <taxon>Vertebrata</taxon>
        <taxon>Euteleostomi</taxon>
        <taxon>Lepidosauria</taxon>
        <taxon>Squamata</taxon>
        <taxon>Bifurcata</taxon>
        <taxon>Gekkota</taxon>
        <taxon>Sphaerodactylidae</taxon>
        <taxon>Sphaerodactylus</taxon>
    </lineage>
</organism>
<keyword evidence="2" id="KW-1185">Reference proteome</keyword>
<protein>
    <submittedName>
        <fullName evidence="1">Uncharacterized protein</fullName>
    </submittedName>
</protein>
<name>A0ACB8FDJ5_9SAUR</name>
<comment type="caution">
    <text evidence="1">The sequence shown here is derived from an EMBL/GenBank/DDBJ whole genome shotgun (WGS) entry which is preliminary data.</text>
</comment>
<proteinExistence type="predicted"/>
<accession>A0ACB8FDJ5</accession>
<gene>
    <name evidence="1" type="ORF">K3G42_017566</name>
</gene>
<evidence type="ECO:0000313" key="2">
    <source>
        <dbReference type="Proteomes" id="UP000827872"/>
    </source>
</evidence>